<dbReference type="GO" id="GO:0000139">
    <property type="term" value="C:Golgi membrane"/>
    <property type="evidence" value="ECO:0007669"/>
    <property type="project" value="UniProtKB-SubCell"/>
</dbReference>
<keyword evidence="4 12" id="KW-0050">Antiport</keyword>
<dbReference type="InterPro" id="IPR004709">
    <property type="entry name" value="NaH_exchanger"/>
</dbReference>
<keyword evidence="6 14" id="KW-1133">Transmembrane helix</keyword>
<feature type="transmembrane region" description="Helical" evidence="14">
    <location>
        <begin position="149"/>
        <end position="172"/>
    </location>
</feature>
<evidence type="ECO:0000256" key="12">
    <source>
        <dbReference type="RuleBase" id="RU003722"/>
    </source>
</evidence>
<feature type="transmembrane region" description="Helical" evidence="14">
    <location>
        <begin position="81"/>
        <end position="99"/>
    </location>
</feature>
<keyword evidence="17" id="KW-1185">Reference proteome</keyword>
<evidence type="ECO:0000256" key="4">
    <source>
        <dbReference type="ARBA" id="ARBA00022449"/>
    </source>
</evidence>
<organism evidence="16 17">
    <name type="scientific">Equus caballus</name>
    <name type="common">Horse</name>
    <dbReference type="NCBI Taxonomy" id="9796"/>
    <lineage>
        <taxon>Eukaryota</taxon>
        <taxon>Metazoa</taxon>
        <taxon>Chordata</taxon>
        <taxon>Craniata</taxon>
        <taxon>Vertebrata</taxon>
        <taxon>Euteleostomi</taxon>
        <taxon>Mammalia</taxon>
        <taxon>Eutheria</taxon>
        <taxon>Laurasiatheria</taxon>
        <taxon>Perissodactyla</taxon>
        <taxon>Equidae</taxon>
        <taxon>Equus</taxon>
    </lineage>
</organism>
<accession>F7AHE0</accession>
<dbReference type="InterPro" id="IPR018422">
    <property type="entry name" value="Cation/H_exchanger_CPA1"/>
</dbReference>
<evidence type="ECO:0000256" key="2">
    <source>
        <dbReference type="ARBA" id="ARBA00007367"/>
    </source>
</evidence>
<keyword evidence="10 14" id="KW-0472">Membrane</keyword>
<evidence type="ECO:0000256" key="10">
    <source>
        <dbReference type="ARBA" id="ARBA00023136"/>
    </source>
</evidence>
<reference evidence="16 17" key="1">
    <citation type="journal article" date="2009" name="Science">
        <title>Genome sequence, comparative analysis, and population genetics of the domestic horse.</title>
        <authorList>
            <consortium name="Broad Institute Genome Sequencing Platform"/>
            <consortium name="Broad Institute Whole Genome Assembly Team"/>
            <person name="Wade C.M."/>
            <person name="Giulotto E."/>
            <person name="Sigurdsson S."/>
            <person name="Zoli M."/>
            <person name="Gnerre S."/>
            <person name="Imsland F."/>
            <person name="Lear T.L."/>
            <person name="Adelson D.L."/>
            <person name="Bailey E."/>
            <person name="Bellone R.R."/>
            <person name="Bloecker H."/>
            <person name="Distl O."/>
            <person name="Edgar R.C."/>
            <person name="Garber M."/>
            <person name="Leeb T."/>
            <person name="Mauceli E."/>
            <person name="MacLeod J.N."/>
            <person name="Penedo M.C.T."/>
            <person name="Raison J.M."/>
            <person name="Sharpe T."/>
            <person name="Vogel J."/>
            <person name="Andersson L."/>
            <person name="Antczak D.F."/>
            <person name="Biagi T."/>
            <person name="Binns M.M."/>
            <person name="Chowdhary B.P."/>
            <person name="Coleman S.J."/>
            <person name="Della Valle G."/>
            <person name="Fryc S."/>
            <person name="Guerin G."/>
            <person name="Hasegawa T."/>
            <person name="Hill E.W."/>
            <person name="Jurka J."/>
            <person name="Kiialainen A."/>
            <person name="Lindgren G."/>
            <person name="Liu J."/>
            <person name="Magnani E."/>
            <person name="Mickelson J.R."/>
            <person name="Murray J."/>
            <person name="Nergadze S.G."/>
            <person name="Onofrio R."/>
            <person name="Pedroni S."/>
            <person name="Piras M.F."/>
            <person name="Raudsepp T."/>
            <person name="Rocchi M."/>
            <person name="Roeed K.H."/>
            <person name="Ryder O.A."/>
            <person name="Searle S."/>
            <person name="Skow L."/>
            <person name="Swinburne J.E."/>
            <person name="Syvaenen A.C."/>
            <person name="Tozaki T."/>
            <person name="Valberg S.J."/>
            <person name="Vaudin M."/>
            <person name="White J.R."/>
            <person name="Zody M.C."/>
            <person name="Lander E.S."/>
            <person name="Lindblad-Toh K."/>
        </authorList>
    </citation>
    <scope>NUCLEOTIDE SEQUENCE [LARGE SCALE GENOMIC DNA]</scope>
    <source>
        <strain evidence="16 17">Thoroughbred</strain>
    </source>
</reference>
<dbReference type="GO" id="GO:0015386">
    <property type="term" value="F:potassium:proton antiporter activity"/>
    <property type="evidence" value="ECO:0000318"/>
    <property type="project" value="GO_Central"/>
</dbReference>
<gene>
    <name evidence="16 18" type="primary">SLC9A8</name>
</gene>
<dbReference type="NCBIfam" id="TIGR00840">
    <property type="entry name" value="b_cpa1"/>
    <property type="match status" value="1"/>
</dbReference>
<dbReference type="Pfam" id="PF00999">
    <property type="entry name" value="Na_H_Exchanger"/>
    <property type="match status" value="1"/>
</dbReference>
<dbReference type="GO" id="GO:0051453">
    <property type="term" value="P:regulation of intracellular pH"/>
    <property type="evidence" value="ECO:0000318"/>
    <property type="project" value="GO_Central"/>
</dbReference>
<feature type="transmembrane region" description="Helical" evidence="14">
    <location>
        <begin position="311"/>
        <end position="329"/>
    </location>
</feature>
<evidence type="ECO:0000313" key="18">
    <source>
        <dbReference type="VGNC" id="VGNC:23284"/>
    </source>
</evidence>
<evidence type="ECO:0000256" key="13">
    <source>
        <dbReference type="SAM" id="MobiDB-lite"/>
    </source>
</evidence>
<keyword evidence="11 12" id="KW-0739">Sodium transport</keyword>
<evidence type="ECO:0000256" key="1">
    <source>
        <dbReference type="ARBA" id="ARBA00004653"/>
    </source>
</evidence>
<dbReference type="Ensembl" id="ENSECAT00000004336.4">
    <property type="protein sequence ID" value="ENSECAP00000002993.4"/>
    <property type="gene ID" value="ENSECAG00000004260.4"/>
</dbReference>
<feature type="transmembrane region" description="Helical" evidence="14">
    <location>
        <begin position="411"/>
        <end position="428"/>
    </location>
</feature>
<dbReference type="GO" id="GO:0071805">
    <property type="term" value="P:potassium ion transmembrane transport"/>
    <property type="evidence" value="ECO:0000318"/>
    <property type="project" value="GO_Central"/>
</dbReference>
<proteinExistence type="inferred from homology"/>
<feature type="transmembrane region" description="Helical" evidence="14">
    <location>
        <begin position="120"/>
        <end position="137"/>
    </location>
</feature>
<feature type="transmembrane region" description="Helical" evidence="14">
    <location>
        <begin position="258"/>
        <end position="281"/>
    </location>
</feature>
<evidence type="ECO:0000256" key="14">
    <source>
        <dbReference type="SAM" id="Phobius"/>
    </source>
</evidence>
<keyword evidence="9 12" id="KW-0406">Ion transport</keyword>
<dbReference type="AlphaFoldDB" id="F7AHE0"/>
<keyword evidence="3 12" id="KW-0813">Transport</keyword>
<keyword evidence="8" id="KW-0915">Sodium</keyword>
<feature type="transmembrane region" description="Helical" evidence="14">
    <location>
        <begin position="349"/>
        <end position="368"/>
    </location>
</feature>
<dbReference type="GeneTree" id="ENSGT00940000157210"/>
<evidence type="ECO:0000256" key="8">
    <source>
        <dbReference type="ARBA" id="ARBA00023053"/>
    </source>
</evidence>
<feature type="region of interest" description="Disordered" evidence="13">
    <location>
        <begin position="544"/>
        <end position="590"/>
    </location>
</feature>
<reference evidence="16" key="2">
    <citation type="submission" date="2025-08" db="UniProtKB">
        <authorList>
            <consortium name="Ensembl"/>
        </authorList>
    </citation>
    <scope>IDENTIFICATION</scope>
    <source>
        <strain evidence="16">Thoroughbred</strain>
    </source>
</reference>
<dbReference type="Proteomes" id="UP000002281">
    <property type="component" value="Chromosome 22"/>
</dbReference>
<feature type="transmembrane region" description="Helical" evidence="14">
    <location>
        <begin position="184"/>
        <end position="207"/>
    </location>
</feature>
<feature type="transmembrane region" description="Helical" evidence="14">
    <location>
        <begin position="374"/>
        <end position="399"/>
    </location>
</feature>
<dbReference type="ExpressionAtlas" id="F7AHE0">
    <property type="expression patterns" value="baseline"/>
</dbReference>
<protein>
    <recommendedName>
        <fullName evidence="12">Sodium/hydrogen exchanger</fullName>
    </recommendedName>
</protein>
<reference evidence="16" key="3">
    <citation type="submission" date="2025-09" db="UniProtKB">
        <authorList>
            <consortium name="Ensembl"/>
        </authorList>
    </citation>
    <scope>IDENTIFICATION</scope>
    <source>
        <strain evidence="16">Thoroughbred</strain>
    </source>
</reference>
<evidence type="ECO:0000313" key="17">
    <source>
        <dbReference type="Proteomes" id="UP000002281"/>
    </source>
</evidence>
<sequence length="590" mass="65434">MAEEEFPNTTHEGFNVTLHTTLVVTTRLVLPTPAKPILPVQTGEQAQQEEQSNGMTIFFSLLVLAICIILVHLLIRYRLHFLPESVAVVSLGILMGAVIKIIEFKKLANWKEEEMFRPNMFFLLLLPPIIFESGYSLHKGNFFQNIGSITLFAVFGTAISAFVVGGGIYFLGQADVISKLNMTDSFAFGSLISAVDPVATIAIFNALHVDPVLNMLVFGESILNDAVSIVLTNTAEGLTRKNVSDVSGWQTFLQALGYFLKMFFGSAALGTLTGLISALVLKHIDLRKTPSLEFGMMIIFAYLPYGLAEGISLSGIMAILFSGIVMSHYTHHNLSPVTQILMQQTLRTVAFLCETCVFAFLGLSIFSFPHKFEISFVIWCIVLVLFGRAVNIFPLSYLLNFFRDHKITPKMMFIMWFSGLRGAIPYALSLHLDLEPMEKRQLIGTTTIIIVLFTILLLGGSTMPLIRLMDIEDAKARRKNKKDVNLSKTEKMGNTVESEHLSELTEEEYEAHYVRRQDLKGFLWLDAKYLNPFFTRRLTQEVGPGQHHTARGLSPSSLGRAVAQSGVGRAGQGRPTCSVWGRGSQATASA</sequence>
<keyword evidence="7" id="KW-0333">Golgi apparatus</keyword>
<keyword evidence="5 12" id="KW-0812">Transmembrane</keyword>
<dbReference type="PRINTS" id="PR01084">
    <property type="entry name" value="NAHEXCHNGR"/>
</dbReference>
<dbReference type="VGNC" id="VGNC:23284">
    <property type="gene designation" value="SLC9A8"/>
</dbReference>
<feature type="domain" description="Cation/H+ exchanger transmembrane" evidence="15">
    <location>
        <begin position="66"/>
        <end position="466"/>
    </location>
</feature>
<evidence type="ECO:0000256" key="9">
    <source>
        <dbReference type="ARBA" id="ARBA00023065"/>
    </source>
</evidence>
<dbReference type="HOGENOM" id="CLU_005912_11_0_1"/>
<evidence type="ECO:0000256" key="11">
    <source>
        <dbReference type="ARBA" id="ARBA00023201"/>
    </source>
</evidence>
<evidence type="ECO:0000256" key="3">
    <source>
        <dbReference type="ARBA" id="ARBA00022448"/>
    </source>
</evidence>
<evidence type="ECO:0000256" key="7">
    <source>
        <dbReference type="ARBA" id="ARBA00023034"/>
    </source>
</evidence>
<comment type="subcellular location">
    <subcellularLocation>
        <location evidence="1">Golgi apparatus membrane</location>
        <topology evidence="1">Multi-pass membrane protein</topology>
    </subcellularLocation>
</comment>
<evidence type="ECO:0000313" key="16">
    <source>
        <dbReference type="Ensembl" id="ENSECAP00000002993.4"/>
    </source>
</evidence>
<feature type="transmembrane region" description="Helical" evidence="14">
    <location>
        <begin position="57"/>
        <end position="75"/>
    </location>
</feature>
<feature type="transmembrane region" description="Helical" evidence="14">
    <location>
        <begin position="448"/>
        <end position="469"/>
    </location>
</feature>
<evidence type="ECO:0000256" key="6">
    <source>
        <dbReference type="ARBA" id="ARBA00022989"/>
    </source>
</evidence>
<evidence type="ECO:0000256" key="5">
    <source>
        <dbReference type="ARBA" id="ARBA00022692"/>
    </source>
</evidence>
<comment type="similarity">
    <text evidence="2 12">Belongs to the monovalent cation:proton antiporter 1 (CPA1) transporter (TC 2.A.36) family.</text>
</comment>
<dbReference type="PANTHER" id="PTHR10110:SF191">
    <property type="entry name" value="SODIUM_HYDROGEN EXCHANGER 8"/>
    <property type="match status" value="1"/>
</dbReference>
<dbReference type="GO" id="GO:0015385">
    <property type="term" value="F:sodium:proton antiporter activity"/>
    <property type="evidence" value="ECO:0000318"/>
    <property type="project" value="GO_Central"/>
</dbReference>
<name>F7AHE0_HORSE</name>
<dbReference type="Bgee" id="ENSECAG00000004260">
    <property type="expression patterns" value="Expressed in retina and 23 other cell types or tissues"/>
</dbReference>
<evidence type="ECO:0000259" key="15">
    <source>
        <dbReference type="Pfam" id="PF00999"/>
    </source>
</evidence>
<dbReference type="Gene3D" id="6.10.140.1330">
    <property type="match status" value="1"/>
</dbReference>
<dbReference type="PANTHER" id="PTHR10110">
    <property type="entry name" value="SODIUM/HYDROGEN EXCHANGER"/>
    <property type="match status" value="1"/>
</dbReference>
<dbReference type="InterPro" id="IPR006153">
    <property type="entry name" value="Cation/H_exchanger_TM"/>
</dbReference>